<dbReference type="InterPro" id="IPR006439">
    <property type="entry name" value="HAD-SF_hydro_IA"/>
</dbReference>
<dbReference type="Gene3D" id="3.40.50.1000">
    <property type="entry name" value="HAD superfamily/HAD-like"/>
    <property type="match status" value="1"/>
</dbReference>
<dbReference type="PRINTS" id="PR00413">
    <property type="entry name" value="HADHALOGNASE"/>
</dbReference>
<accession>A0A9D1I875</accession>
<keyword evidence="1" id="KW-0378">Hydrolase</keyword>
<evidence type="ECO:0000313" key="1">
    <source>
        <dbReference type="EMBL" id="HIU29028.1"/>
    </source>
</evidence>
<dbReference type="Pfam" id="PF13419">
    <property type="entry name" value="HAD_2"/>
    <property type="match status" value="1"/>
</dbReference>
<dbReference type="GO" id="GO:0006281">
    <property type="term" value="P:DNA repair"/>
    <property type="evidence" value="ECO:0007669"/>
    <property type="project" value="TreeGrafter"/>
</dbReference>
<dbReference type="GO" id="GO:0008967">
    <property type="term" value="F:phosphoglycolate phosphatase activity"/>
    <property type="evidence" value="ECO:0007669"/>
    <property type="project" value="TreeGrafter"/>
</dbReference>
<dbReference type="SFLD" id="SFLDG01129">
    <property type="entry name" value="C1.5:_HAD__Beta-PGM__Phosphata"/>
    <property type="match status" value="1"/>
</dbReference>
<dbReference type="Gene3D" id="1.10.150.240">
    <property type="entry name" value="Putative phosphatase, domain 2"/>
    <property type="match status" value="1"/>
</dbReference>
<dbReference type="GO" id="GO:0005829">
    <property type="term" value="C:cytosol"/>
    <property type="evidence" value="ECO:0007669"/>
    <property type="project" value="TreeGrafter"/>
</dbReference>
<proteinExistence type="predicted"/>
<dbReference type="SUPFAM" id="SSF56784">
    <property type="entry name" value="HAD-like"/>
    <property type="match status" value="1"/>
</dbReference>
<reference evidence="1" key="2">
    <citation type="journal article" date="2021" name="PeerJ">
        <title>Extensive microbial diversity within the chicken gut microbiome revealed by metagenomics and culture.</title>
        <authorList>
            <person name="Gilroy R."/>
            <person name="Ravi A."/>
            <person name="Getino M."/>
            <person name="Pursley I."/>
            <person name="Horton D.L."/>
            <person name="Alikhan N.F."/>
            <person name="Baker D."/>
            <person name="Gharbi K."/>
            <person name="Hall N."/>
            <person name="Watson M."/>
            <person name="Adriaenssens E.M."/>
            <person name="Foster-Nyarko E."/>
            <person name="Jarju S."/>
            <person name="Secka A."/>
            <person name="Antonio M."/>
            <person name="Oren A."/>
            <person name="Chaudhuri R.R."/>
            <person name="La Ragione R."/>
            <person name="Hildebrand F."/>
            <person name="Pallen M.J."/>
        </authorList>
    </citation>
    <scope>NUCLEOTIDE SEQUENCE</scope>
    <source>
        <strain evidence="1">CHK195-4489</strain>
    </source>
</reference>
<dbReference type="InterPro" id="IPR023214">
    <property type="entry name" value="HAD_sf"/>
</dbReference>
<name>A0A9D1I875_9CLOT</name>
<dbReference type="PANTHER" id="PTHR43434">
    <property type="entry name" value="PHOSPHOGLYCOLATE PHOSPHATASE"/>
    <property type="match status" value="1"/>
</dbReference>
<reference evidence="1" key="1">
    <citation type="submission" date="2020-10" db="EMBL/GenBank/DDBJ databases">
        <authorList>
            <person name="Gilroy R."/>
        </authorList>
    </citation>
    <scope>NUCLEOTIDE SEQUENCE</scope>
    <source>
        <strain evidence="1">CHK195-4489</strain>
    </source>
</reference>
<evidence type="ECO:0000313" key="2">
    <source>
        <dbReference type="Proteomes" id="UP000824089"/>
    </source>
</evidence>
<dbReference type="Proteomes" id="UP000824089">
    <property type="component" value="Unassembled WGS sequence"/>
</dbReference>
<organism evidence="1 2">
    <name type="scientific">Candidatus Egerieisoma faecipullorum</name>
    <dbReference type="NCBI Taxonomy" id="2840963"/>
    <lineage>
        <taxon>Bacteria</taxon>
        <taxon>Bacillati</taxon>
        <taxon>Bacillota</taxon>
        <taxon>Clostridia</taxon>
        <taxon>Eubacteriales</taxon>
        <taxon>Clostridiaceae</taxon>
        <taxon>Clostridiaceae incertae sedis</taxon>
        <taxon>Candidatus Egerieisoma</taxon>
    </lineage>
</organism>
<dbReference type="AlphaFoldDB" id="A0A9D1I875"/>
<gene>
    <name evidence="1" type="ORF">IAD50_01890</name>
</gene>
<dbReference type="SFLD" id="SFLDS00003">
    <property type="entry name" value="Haloacid_Dehalogenase"/>
    <property type="match status" value="1"/>
</dbReference>
<dbReference type="NCBIfam" id="TIGR01509">
    <property type="entry name" value="HAD-SF-IA-v3"/>
    <property type="match status" value="1"/>
</dbReference>
<comment type="caution">
    <text evidence="1">The sequence shown here is derived from an EMBL/GenBank/DDBJ whole genome shotgun (WGS) entry which is preliminary data.</text>
</comment>
<dbReference type="PANTHER" id="PTHR43434:SF1">
    <property type="entry name" value="PHOSPHOGLYCOLATE PHOSPHATASE"/>
    <property type="match status" value="1"/>
</dbReference>
<protein>
    <submittedName>
        <fullName evidence="1">HAD-IA family hydrolase</fullName>
    </submittedName>
</protein>
<dbReference type="NCBIfam" id="TIGR01549">
    <property type="entry name" value="HAD-SF-IA-v1"/>
    <property type="match status" value="1"/>
</dbReference>
<dbReference type="InterPro" id="IPR023198">
    <property type="entry name" value="PGP-like_dom2"/>
</dbReference>
<sequence length="216" mass="23576">MIKAIVFDFDGVIADTGRDIVASVQAAQKEYRMPVLDYDTILSYVGHGAKYLLDCSMPELPESLRAGALDWYKQYYEAHPCEETRLYPGFSELAEALSQKGVSMSIVSNKPEAITKRIVNRLGISRYFTKVIGPESVLRMKPDPEGLLLCLSAMGAEPEASLMVGDSYTDIQAGKAAGMHTCAVLYGYGDKAKLKAENADYSVSASIEILKGLESL</sequence>
<dbReference type="EMBL" id="DVMM01000035">
    <property type="protein sequence ID" value="HIU29028.1"/>
    <property type="molecule type" value="Genomic_DNA"/>
</dbReference>
<dbReference type="InterPro" id="IPR041492">
    <property type="entry name" value="HAD_2"/>
</dbReference>
<dbReference type="InterPro" id="IPR036412">
    <property type="entry name" value="HAD-like_sf"/>
</dbReference>
<dbReference type="SFLD" id="SFLDG01135">
    <property type="entry name" value="C1.5.6:_HAD__Beta-PGM__Phospha"/>
    <property type="match status" value="1"/>
</dbReference>
<dbReference type="FunFam" id="3.40.50.1000:FF:000022">
    <property type="entry name" value="Phosphoglycolate phosphatase"/>
    <property type="match status" value="1"/>
</dbReference>
<dbReference type="InterPro" id="IPR050155">
    <property type="entry name" value="HAD-like_hydrolase_sf"/>
</dbReference>